<name>A0A2G3PJX6_WILMA</name>
<feature type="region of interest" description="Disordered" evidence="1">
    <location>
        <begin position="57"/>
        <end position="79"/>
    </location>
</feature>
<keyword evidence="2" id="KW-1133">Transmembrane helix</keyword>
<evidence type="ECO:0000256" key="1">
    <source>
        <dbReference type="SAM" id="MobiDB-lite"/>
    </source>
</evidence>
<sequence length="481" mass="50527">MTSERESPEREDLDAAPAADATSERRNPPRRKWLWVLIAVVLVAVVGIVATVLVTSSDSDTDSPAATSSARPQNPYEQSRSLGVTLTLQAYTDALREGNAESALAQLDASATTALRERTGASAAGLPALPLSAFEFRLSASREFERLVPAELQERLDAQGSSDSWVAPVQLRYGYEGIDSIPVVLDLPMVMAQYPDGWKMVADAGPLFGQPAPAGQVWEFPSPSATSVATTPGESLVLTNGSDTGFTARLKELLPAAAGAVTQFWGTKWPQGAGIIAAPTDDEFRSLTGAATADAQAAAAVSIFTGVDPAGPTALGQRVVFSPQAAQLDPNALAVVLRHELFHVAARTVTAQAAPVWVTEGVAEYVGRRGTYTRLADAAPTLAGQVAAGEVPADLPSDANFSPGSPDAAVSYQSAWSVAAFIADKFGDDKLKRFYVALAGADQPTDPQLVVKSQDTASNIVLGISREELVDQWRGWLTASP</sequence>
<keyword evidence="2" id="KW-0812">Transmembrane</keyword>
<feature type="transmembrane region" description="Helical" evidence="2">
    <location>
        <begin position="33"/>
        <end position="54"/>
    </location>
</feature>
<evidence type="ECO:0000256" key="2">
    <source>
        <dbReference type="SAM" id="Phobius"/>
    </source>
</evidence>
<protein>
    <recommendedName>
        <fullName evidence="5">Peptidase MA superfamily protein</fullName>
    </recommendedName>
</protein>
<gene>
    <name evidence="3" type="ORF">CSW57_20520</name>
</gene>
<keyword evidence="2" id="KW-0472">Membrane</keyword>
<dbReference type="EMBL" id="PEBD01000010">
    <property type="protein sequence ID" value="PHV66036.1"/>
    <property type="molecule type" value="Genomic_DNA"/>
</dbReference>
<evidence type="ECO:0000313" key="3">
    <source>
        <dbReference type="EMBL" id="PHV66036.1"/>
    </source>
</evidence>
<dbReference type="AlphaFoldDB" id="A0A2G3PJX6"/>
<feature type="compositionally biased region" description="Basic and acidic residues" evidence="1">
    <location>
        <begin position="1"/>
        <end position="10"/>
    </location>
</feature>
<dbReference type="Proteomes" id="UP000225108">
    <property type="component" value="Unassembled WGS sequence"/>
</dbReference>
<evidence type="ECO:0008006" key="5">
    <source>
        <dbReference type="Google" id="ProtNLM"/>
    </source>
</evidence>
<reference evidence="3 4" key="1">
    <citation type="submission" date="2017-10" db="EMBL/GenBank/DDBJ databases">
        <title>The draft genome sequence of Williamsia sp. BULT 1.1 isolated from the semi-arid grassland soils from South Africa.</title>
        <authorList>
            <person name="Kabwe M.H."/>
            <person name="Govender N."/>
            <person name="Mutseka Lunga P."/>
            <person name="Vikram S."/>
            <person name="Makhalanyane T.P."/>
        </authorList>
    </citation>
    <scope>NUCLEOTIDE SEQUENCE [LARGE SCALE GENOMIC DNA]</scope>
    <source>
        <strain evidence="3 4">BULT 1.1</strain>
    </source>
</reference>
<feature type="compositionally biased region" description="Low complexity" evidence="1">
    <location>
        <begin position="57"/>
        <end position="70"/>
    </location>
</feature>
<feature type="region of interest" description="Disordered" evidence="1">
    <location>
        <begin position="1"/>
        <end position="25"/>
    </location>
</feature>
<accession>A0A2G3PJX6</accession>
<comment type="caution">
    <text evidence="3">The sequence shown here is derived from an EMBL/GenBank/DDBJ whole genome shotgun (WGS) entry which is preliminary data.</text>
</comment>
<organism evidence="3 4">
    <name type="scientific">Williamsia marianensis</name>
    <dbReference type="NCBI Taxonomy" id="85044"/>
    <lineage>
        <taxon>Bacteria</taxon>
        <taxon>Bacillati</taxon>
        <taxon>Actinomycetota</taxon>
        <taxon>Actinomycetes</taxon>
        <taxon>Mycobacteriales</taxon>
        <taxon>Nocardiaceae</taxon>
        <taxon>Williamsia</taxon>
    </lineage>
</organism>
<evidence type="ECO:0000313" key="4">
    <source>
        <dbReference type="Proteomes" id="UP000225108"/>
    </source>
</evidence>
<dbReference type="RefSeq" id="WP_099384313.1">
    <property type="nucleotide sequence ID" value="NZ_PEBD01000010.1"/>
</dbReference>
<proteinExistence type="predicted"/>